<evidence type="ECO:0000256" key="4">
    <source>
        <dbReference type="ARBA" id="ARBA00023121"/>
    </source>
</evidence>
<dbReference type="CDD" id="cd13289">
    <property type="entry name" value="PH_Osh3p_yeast"/>
    <property type="match status" value="1"/>
</dbReference>
<dbReference type="GO" id="GO:0005829">
    <property type="term" value="C:cytosol"/>
    <property type="evidence" value="ECO:0007669"/>
    <property type="project" value="TreeGrafter"/>
</dbReference>
<dbReference type="GO" id="GO:0005886">
    <property type="term" value="C:plasma membrane"/>
    <property type="evidence" value="ECO:0007669"/>
    <property type="project" value="TreeGrafter"/>
</dbReference>
<feature type="region of interest" description="Disordered" evidence="6">
    <location>
        <begin position="307"/>
        <end position="334"/>
    </location>
</feature>
<evidence type="ECO:0000256" key="6">
    <source>
        <dbReference type="SAM" id="MobiDB-lite"/>
    </source>
</evidence>
<evidence type="ECO:0000256" key="2">
    <source>
        <dbReference type="ARBA" id="ARBA00022448"/>
    </source>
</evidence>
<evidence type="ECO:0000259" key="7">
    <source>
        <dbReference type="PROSITE" id="PS50003"/>
    </source>
</evidence>
<sequence>MEQVEIHSKSYLVRWIGVSPAYTISWTVQPHKKSINFALFKHAGASRSGTALPTTGTDDAPPAPHTDGRTKSKTPNDNSTVVETLQSKGLKLVHWFGKCEADKVTTGKYDVPDNEAGMYGLVFDNTFSKAVSKTATVVIMTHPSHAPPKSGGPQYAHADGSSTSLPTAKSSPAMRPVADSQESLPLDGTTHRVTFATGSRQGSESHGPGPPFYTGILQKKRRKRNQGFARRYFSLDFTTSTLSYYHNRNSSALRGTIPLSLAAVSVDEKSRYITVDSGAEVWHLRANNAKDFQGWKAALEKAANIASSSAAKEKHEPAQPARPARAVDPAEEQEWDQVQSLVGKVAGIRDAVRRLAQNTDPKYLPRLSTAHGPGMSDISETTSPSESENGDPFSKTADHKEKKAFWKRKPNVNGTANSLFKRSVSAQLAVPSPASAASNGQVPKLQYVNNAEKDAGIHDHCMALLKDLDETVAKFSELLSESKQRRRPQSRTALSRQSTDSMSSREEFFDAPDAQTPRVGIMNIDRDSEESDEISHVSDRASESSSEFASLATFERKSGAGELSIYPVRPKTLAPLPLDPVPRRTSVPTAKLNPPSLISFLRKNVGQDLSTIAMPVSANEPMSGLQRVAEQLEYTGLIDAATTKPSETGERLLYIAAFAISAFSNSRVKERAIRKPFNPMLGETYELVREDKGYRFIAEKVTHRPVRMACQAESATWTLTQSPMPVQKFWGKSMELNTDGPVHLFLHSVDEHYSWTLATSFLRNIIAGEKYIEPVNTMTIFNETTGAKALATFKAGGLFSGRSEDVSVTAFNAAAQRLPLGLHGKWTSHLHLTHDGVDTGPPIWTVGQLVDHAPARYGFPTFAAALNEITPVERGAIPVTDSRLRPDQRAAEEGDLDRAEALKARLEERQRARRRVMEEHGERWTPRWFVQVGGEGDEVW</sequence>
<dbReference type="Pfam" id="PF01237">
    <property type="entry name" value="Oxysterol_BP"/>
    <property type="match status" value="1"/>
</dbReference>
<dbReference type="Pfam" id="PF15409">
    <property type="entry name" value="PH_8"/>
    <property type="match status" value="1"/>
</dbReference>
<dbReference type="GO" id="GO:0120009">
    <property type="term" value="P:intermembrane lipid transfer"/>
    <property type="evidence" value="ECO:0007669"/>
    <property type="project" value="UniProtKB-ARBA"/>
</dbReference>
<organism evidence="8">
    <name type="scientific">Eremomyces bilateralis CBS 781.70</name>
    <dbReference type="NCBI Taxonomy" id="1392243"/>
    <lineage>
        <taxon>Eukaryota</taxon>
        <taxon>Fungi</taxon>
        <taxon>Dikarya</taxon>
        <taxon>Ascomycota</taxon>
        <taxon>Pezizomycotina</taxon>
        <taxon>Dothideomycetes</taxon>
        <taxon>Dothideomycetes incertae sedis</taxon>
        <taxon>Eremomycetales</taxon>
        <taxon>Eremomycetaceae</taxon>
        <taxon>Eremomyces</taxon>
    </lineage>
</organism>
<dbReference type="GO" id="GO:0034727">
    <property type="term" value="P:piecemeal microautophagy of the nucleus"/>
    <property type="evidence" value="ECO:0007669"/>
    <property type="project" value="TreeGrafter"/>
</dbReference>
<feature type="region of interest" description="Disordered" evidence="6">
    <location>
        <begin position="47"/>
        <end position="79"/>
    </location>
</feature>
<dbReference type="PANTHER" id="PTHR10972">
    <property type="entry name" value="OXYSTEROL-BINDING PROTEIN-RELATED"/>
    <property type="match status" value="1"/>
</dbReference>
<evidence type="ECO:0000256" key="3">
    <source>
        <dbReference type="ARBA" id="ARBA00023055"/>
    </source>
</evidence>
<dbReference type="SUPFAM" id="SSF144000">
    <property type="entry name" value="Oxysterol-binding protein-like"/>
    <property type="match status" value="1"/>
</dbReference>
<reference evidence="8 10" key="1">
    <citation type="submission" date="2020-01" db="EMBL/GenBank/DDBJ databases">
        <authorList>
            <consortium name="DOE Joint Genome Institute"/>
            <person name="Haridas S."/>
            <person name="Albert R."/>
            <person name="Binder M."/>
            <person name="Bloem J."/>
            <person name="Labutti K."/>
            <person name="Salamov A."/>
            <person name="Andreopoulos B."/>
            <person name="Baker S.E."/>
            <person name="Barry K."/>
            <person name="Bills G."/>
            <person name="Bluhm B.H."/>
            <person name="Cannon C."/>
            <person name="Castanera R."/>
            <person name="Culley D.E."/>
            <person name="Daum C."/>
            <person name="Ezra D."/>
            <person name="Gonzalez J.B."/>
            <person name="Henrissat B."/>
            <person name="Kuo A."/>
            <person name="Liang C."/>
            <person name="Lipzen A."/>
            <person name="Lutzoni F."/>
            <person name="Magnuson J."/>
            <person name="Mondo S."/>
            <person name="Nolan M."/>
            <person name="Ohm R."/>
            <person name="Pangilinan J."/>
            <person name="Park H.-J."/>
            <person name="Ramirez L."/>
            <person name="Alfaro M."/>
            <person name="Sun H."/>
            <person name="Tritt A."/>
            <person name="Yoshinaga Y."/>
            <person name="Zwiers L.-H."/>
            <person name="Turgeon B.G."/>
            <person name="Goodwin S.B."/>
            <person name="Spatafora J.W."/>
            <person name="Crous P.W."/>
            <person name="Grigoriev I.V."/>
        </authorList>
    </citation>
    <scope>NUCLEOTIDE SEQUENCE</scope>
    <source>
        <strain evidence="8 10">CBS 781.70</strain>
    </source>
</reference>
<dbReference type="AlphaFoldDB" id="A0A6G1G2R4"/>
<keyword evidence="3" id="KW-0445">Lipid transport</keyword>
<dbReference type="OrthoDB" id="1854502at2759"/>
<comment type="similarity">
    <text evidence="1">Belongs to the OSBP family.</text>
</comment>
<dbReference type="InterPro" id="IPR037239">
    <property type="entry name" value="OSBP_sf"/>
</dbReference>
<dbReference type="InterPro" id="IPR041680">
    <property type="entry name" value="PH_8"/>
</dbReference>
<reference evidence="10" key="3">
    <citation type="submission" date="2025-04" db="UniProtKB">
        <authorList>
            <consortium name="RefSeq"/>
        </authorList>
    </citation>
    <scope>IDENTIFICATION</scope>
    <source>
        <strain evidence="10">CBS 781.70</strain>
    </source>
</reference>
<dbReference type="Gene3D" id="2.30.29.30">
    <property type="entry name" value="Pleckstrin-homology domain (PH domain)/Phosphotyrosine-binding domain (PTB)"/>
    <property type="match status" value="1"/>
</dbReference>
<feature type="non-terminal residue" evidence="8">
    <location>
        <position position="940"/>
    </location>
</feature>
<feature type="region of interest" description="Disordered" evidence="6">
    <location>
        <begin position="480"/>
        <end position="511"/>
    </location>
</feature>
<dbReference type="FunFam" id="2.30.29.30:FF:000369">
    <property type="entry name" value="Oxysterol binding protein"/>
    <property type="match status" value="1"/>
</dbReference>
<evidence type="ECO:0000313" key="9">
    <source>
        <dbReference type="Proteomes" id="UP000504638"/>
    </source>
</evidence>
<dbReference type="PANTHER" id="PTHR10972:SF203">
    <property type="entry name" value="OXYSTEROL-BINDING PROTEIN HOMOLOG 3"/>
    <property type="match status" value="1"/>
</dbReference>
<dbReference type="SUPFAM" id="SSF101576">
    <property type="entry name" value="Supernatant protein factor (SPF), C-terminal domain"/>
    <property type="match status" value="1"/>
</dbReference>
<keyword evidence="5" id="KW-0175">Coiled coil</keyword>
<reference evidence="10" key="2">
    <citation type="submission" date="2020-04" db="EMBL/GenBank/DDBJ databases">
        <authorList>
            <consortium name="NCBI Genome Project"/>
        </authorList>
    </citation>
    <scope>NUCLEOTIDE SEQUENCE</scope>
    <source>
        <strain evidence="10">CBS 781.70</strain>
    </source>
</reference>
<name>A0A6G1G2R4_9PEZI</name>
<feature type="region of interest" description="Disordered" evidence="6">
    <location>
        <begin position="359"/>
        <end position="409"/>
    </location>
</feature>
<dbReference type="Gene3D" id="2.40.160.120">
    <property type="match status" value="1"/>
</dbReference>
<evidence type="ECO:0000256" key="1">
    <source>
        <dbReference type="ARBA" id="ARBA00008842"/>
    </source>
</evidence>
<keyword evidence="2" id="KW-0813">Transport</keyword>
<accession>A0A6G1G2R4</accession>
<protein>
    <recommendedName>
        <fullName evidence="7">PH domain-containing protein</fullName>
    </recommendedName>
</protein>
<dbReference type="SUPFAM" id="SSF50729">
    <property type="entry name" value="PH domain-like"/>
    <property type="match status" value="1"/>
</dbReference>
<feature type="region of interest" description="Disordered" evidence="6">
    <location>
        <begin position="142"/>
        <end position="188"/>
    </location>
</feature>
<dbReference type="GO" id="GO:0032541">
    <property type="term" value="C:cortical endoplasmic reticulum"/>
    <property type="evidence" value="ECO:0007669"/>
    <property type="project" value="TreeGrafter"/>
</dbReference>
<dbReference type="RefSeq" id="XP_033533939.1">
    <property type="nucleotide sequence ID" value="XM_033681288.1"/>
</dbReference>
<dbReference type="GO" id="GO:0030011">
    <property type="term" value="P:maintenance of cell polarity"/>
    <property type="evidence" value="ECO:0007669"/>
    <property type="project" value="TreeGrafter"/>
</dbReference>
<dbReference type="Gene3D" id="3.30.70.3490">
    <property type="match status" value="1"/>
</dbReference>
<dbReference type="GO" id="GO:0006887">
    <property type="term" value="P:exocytosis"/>
    <property type="evidence" value="ECO:0007669"/>
    <property type="project" value="TreeGrafter"/>
</dbReference>
<feature type="coiled-coil region" evidence="5">
    <location>
        <begin position="889"/>
        <end position="919"/>
    </location>
</feature>
<feature type="compositionally biased region" description="Polar residues" evidence="6">
    <location>
        <begin position="378"/>
        <end position="387"/>
    </location>
</feature>
<dbReference type="Proteomes" id="UP000504638">
    <property type="component" value="Unplaced"/>
</dbReference>
<evidence type="ECO:0000313" key="8">
    <source>
        <dbReference type="EMBL" id="KAF1812308.1"/>
    </source>
</evidence>
<gene>
    <name evidence="8 10" type="ORF">P152DRAFT_474012</name>
</gene>
<evidence type="ECO:0000313" key="10">
    <source>
        <dbReference type="RefSeq" id="XP_033533939.1"/>
    </source>
</evidence>
<dbReference type="EMBL" id="ML975158">
    <property type="protein sequence ID" value="KAF1812308.1"/>
    <property type="molecule type" value="Genomic_DNA"/>
</dbReference>
<dbReference type="InterPro" id="IPR001849">
    <property type="entry name" value="PH_domain"/>
</dbReference>
<dbReference type="PROSITE" id="PS50003">
    <property type="entry name" value="PH_DOMAIN"/>
    <property type="match status" value="1"/>
</dbReference>
<dbReference type="GeneID" id="54421858"/>
<dbReference type="SMART" id="SM00233">
    <property type="entry name" value="PH"/>
    <property type="match status" value="1"/>
</dbReference>
<dbReference type="InterPro" id="IPR000648">
    <property type="entry name" value="Oxysterol-bd"/>
</dbReference>
<dbReference type="InterPro" id="IPR036598">
    <property type="entry name" value="GOLD_dom_sf"/>
</dbReference>
<feature type="compositionally biased region" description="Polar residues" evidence="6">
    <location>
        <begin position="490"/>
        <end position="502"/>
    </location>
</feature>
<dbReference type="GO" id="GO:0032934">
    <property type="term" value="F:sterol binding"/>
    <property type="evidence" value="ECO:0007669"/>
    <property type="project" value="TreeGrafter"/>
</dbReference>
<evidence type="ECO:0000256" key="5">
    <source>
        <dbReference type="SAM" id="Coils"/>
    </source>
</evidence>
<dbReference type="Gene3D" id="2.60.120.680">
    <property type="entry name" value="GOLD domain"/>
    <property type="match status" value="1"/>
</dbReference>
<dbReference type="FunFam" id="2.40.160.120:FF:000001">
    <property type="entry name" value="Oxysterol-binding protein"/>
    <property type="match status" value="1"/>
</dbReference>
<keyword evidence="9" id="KW-1185">Reference proteome</keyword>
<proteinExistence type="inferred from homology"/>
<dbReference type="GO" id="GO:0097038">
    <property type="term" value="C:perinuclear endoplasmic reticulum"/>
    <property type="evidence" value="ECO:0007669"/>
    <property type="project" value="TreeGrafter"/>
</dbReference>
<feature type="compositionally biased region" description="Polar residues" evidence="6">
    <location>
        <begin position="160"/>
        <end position="170"/>
    </location>
</feature>
<feature type="compositionally biased region" description="Low complexity" evidence="6">
    <location>
        <begin position="49"/>
        <end position="60"/>
    </location>
</feature>
<dbReference type="InterPro" id="IPR011993">
    <property type="entry name" value="PH-like_dom_sf"/>
</dbReference>
<keyword evidence="4" id="KW-0446">Lipid-binding</keyword>
<dbReference type="GO" id="GO:0035621">
    <property type="term" value="P:ER to Golgi ceramide transport"/>
    <property type="evidence" value="ECO:0007669"/>
    <property type="project" value="TreeGrafter"/>
</dbReference>
<feature type="domain" description="PH" evidence="7">
    <location>
        <begin position="210"/>
        <end position="304"/>
    </location>
</feature>
<dbReference type="GO" id="GO:0006897">
    <property type="term" value="P:endocytosis"/>
    <property type="evidence" value="ECO:0007669"/>
    <property type="project" value="TreeGrafter"/>
</dbReference>